<gene>
    <name evidence="3" type="ORF">D3P04_19770</name>
</gene>
<dbReference type="AlphaFoldDB" id="A0A418SND5"/>
<protein>
    <recommendedName>
        <fullName evidence="2">DUF5671 domain-containing protein</fullName>
    </recommendedName>
</protein>
<sequence length="205" mass="22677">MGSKDLLEDFVKEALVAGQGKDDIAVALADAGWSETEIHDAVDSWTGAEPGMPPVPHPRPYVSARDAILYGLLFISLAVLCWHINQLGFGIIDHLVEDVADRTRGSSYLRWSIAVLVPFLPLFLVLDRRIYRQTREDPGQRRSLVRRWFASITLLLAVLALLGDFSASVYAALSGELTLRFILKALLVAITGLLVLGYYRGEIND</sequence>
<organism evidence="3 4">
    <name type="scientific">Paracoccus onubensis</name>
    <dbReference type="NCBI Taxonomy" id="1675788"/>
    <lineage>
        <taxon>Bacteria</taxon>
        <taxon>Pseudomonadati</taxon>
        <taxon>Pseudomonadota</taxon>
        <taxon>Alphaproteobacteria</taxon>
        <taxon>Rhodobacterales</taxon>
        <taxon>Paracoccaceae</taxon>
        <taxon>Paracoccus</taxon>
    </lineage>
</organism>
<dbReference type="OrthoDB" id="529444at2"/>
<dbReference type="Proteomes" id="UP000284202">
    <property type="component" value="Unassembled WGS sequence"/>
</dbReference>
<evidence type="ECO:0000256" key="1">
    <source>
        <dbReference type="SAM" id="Phobius"/>
    </source>
</evidence>
<keyword evidence="4" id="KW-1185">Reference proteome</keyword>
<feature type="domain" description="DUF5671" evidence="2">
    <location>
        <begin position="67"/>
        <end position="197"/>
    </location>
</feature>
<keyword evidence="1" id="KW-0812">Transmembrane</keyword>
<keyword evidence="1" id="KW-0472">Membrane</keyword>
<feature type="transmembrane region" description="Helical" evidence="1">
    <location>
        <begin position="148"/>
        <end position="173"/>
    </location>
</feature>
<feature type="transmembrane region" description="Helical" evidence="1">
    <location>
        <begin position="179"/>
        <end position="199"/>
    </location>
</feature>
<evidence type="ECO:0000313" key="3">
    <source>
        <dbReference type="EMBL" id="RJE82455.1"/>
    </source>
</evidence>
<dbReference type="InterPro" id="IPR043728">
    <property type="entry name" value="DUF5671"/>
</dbReference>
<evidence type="ECO:0000313" key="4">
    <source>
        <dbReference type="Proteomes" id="UP000284202"/>
    </source>
</evidence>
<dbReference type="EMBL" id="QZCG01000016">
    <property type="protein sequence ID" value="RJE82455.1"/>
    <property type="molecule type" value="Genomic_DNA"/>
</dbReference>
<comment type="caution">
    <text evidence="3">The sequence shown here is derived from an EMBL/GenBank/DDBJ whole genome shotgun (WGS) entry which is preliminary data.</text>
</comment>
<keyword evidence="1" id="KW-1133">Transmembrane helix</keyword>
<dbReference type="RefSeq" id="WP_119751680.1">
    <property type="nucleotide sequence ID" value="NZ_QZCG01000016.1"/>
</dbReference>
<proteinExistence type="predicted"/>
<name>A0A418SND5_9RHOB</name>
<reference evidence="4" key="1">
    <citation type="submission" date="2018-09" db="EMBL/GenBank/DDBJ databases">
        <title>Acidovorax cavernicola nov. sp. isolated from Gruta de las Maravillas (Aracena, Spain).</title>
        <authorList>
            <person name="Jurado V."/>
            <person name="Gutierrez-Patricio S."/>
            <person name="Gonzalez-Pimentel J.L."/>
            <person name="Miller A.Z."/>
            <person name="Laiz L."/>
            <person name="Saiz-Jimenez C."/>
        </authorList>
    </citation>
    <scope>NUCLEOTIDE SEQUENCE [LARGE SCALE GENOMIC DNA]</scope>
    <source>
        <strain evidence="4">1011MAR3C25</strain>
    </source>
</reference>
<feature type="transmembrane region" description="Helical" evidence="1">
    <location>
        <begin position="108"/>
        <end position="127"/>
    </location>
</feature>
<feature type="transmembrane region" description="Helical" evidence="1">
    <location>
        <begin position="67"/>
        <end position="88"/>
    </location>
</feature>
<dbReference type="Pfam" id="PF18920">
    <property type="entry name" value="DUF5671"/>
    <property type="match status" value="1"/>
</dbReference>
<accession>A0A418SND5</accession>
<evidence type="ECO:0000259" key="2">
    <source>
        <dbReference type="Pfam" id="PF18920"/>
    </source>
</evidence>